<dbReference type="Pfam" id="PF01432">
    <property type="entry name" value="Peptidase_M3"/>
    <property type="match status" value="1"/>
</dbReference>
<dbReference type="STRING" id="5098.A0A507QT07"/>
<comment type="cofactor">
    <cofactor evidence="6">
        <name>Zn(2+)</name>
        <dbReference type="ChEBI" id="CHEBI:29105"/>
    </cofactor>
    <text evidence="6">Binds 1 zinc ion.</text>
</comment>
<dbReference type="GO" id="GO:0004222">
    <property type="term" value="F:metalloendopeptidase activity"/>
    <property type="evidence" value="ECO:0007669"/>
    <property type="project" value="InterPro"/>
</dbReference>
<reference evidence="8 9" key="1">
    <citation type="submission" date="2019-06" db="EMBL/GenBank/DDBJ databases">
        <title>Wine fermentation using esterase from Monascus purpureus.</title>
        <authorList>
            <person name="Geng C."/>
            <person name="Zhang Y."/>
        </authorList>
    </citation>
    <scope>NUCLEOTIDE SEQUENCE [LARGE SCALE GENOMIC DNA]</scope>
    <source>
        <strain evidence="8">HQ1</strain>
    </source>
</reference>
<dbReference type="AlphaFoldDB" id="A0A507QT07"/>
<dbReference type="PANTHER" id="PTHR11804:SF84">
    <property type="entry name" value="SACCHAROLYSIN"/>
    <property type="match status" value="1"/>
</dbReference>
<evidence type="ECO:0000256" key="1">
    <source>
        <dbReference type="ARBA" id="ARBA00022670"/>
    </source>
</evidence>
<dbReference type="Proteomes" id="UP000319663">
    <property type="component" value="Unassembled WGS sequence"/>
</dbReference>
<dbReference type="GO" id="GO:0005758">
    <property type="term" value="C:mitochondrial intermembrane space"/>
    <property type="evidence" value="ECO:0007669"/>
    <property type="project" value="TreeGrafter"/>
</dbReference>
<organism evidence="8 9">
    <name type="scientific">Monascus purpureus</name>
    <name type="common">Red mold</name>
    <name type="synonym">Monascus anka</name>
    <dbReference type="NCBI Taxonomy" id="5098"/>
    <lineage>
        <taxon>Eukaryota</taxon>
        <taxon>Fungi</taxon>
        <taxon>Dikarya</taxon>
        <taxon>Ascomycota</taxon>
        <taxon>Pezizomycotina</taxon>
        <taxon>Eurotiomycetes</taxon>
        <taxon>Eurotiomycetidae</taxon>
        <taxon>Eurotiales</taxon>
        <taxon>Aspergillaceae</taxon>
        <taxon>Monascus</taxon>
    </lineage>
</organism>
<proteinExistence type="inferred from homology"/>
<dbReference type="GO" id="GO:0006508">
    <property type="term" value="P:proteolysis"/>
    <property type="evidence" value="ECO:0007669"/>
    <property type="project" value="UniProtKB-KW"/>
</dbReference>
<keyword evidence="5 6" id="KW-0482">Metalloprotease</keyword>
<evidence type="ECO:0000256" key="5">
    <source>
        <dbReference type="ARBA" id="ARBA00023049"/>
    </source>
</evidence>
<evidence type="ECO:0000256" key="4">
    <source>
        <dbReference type="ARBA" id="ARBA00022833"/>
    </source>
</evidence>
<evidence type="ECO:0000256" key="2">
    <source>
        <dbReference type="ARBA" id="ARBA00022723"/>
    </source>
</evidence>
<evidence type="ECO:0000313" key="8">
    <source>
        <dbReference type="EMBL" id="TQB70170.1"/>
    </source>
</evidence>
<comment type="caution">
    <text evidence="8">The sequence shown here is derived from an EMBL/GenBank/DDBJ whole genome shotgun (WGS) entry which is preliminary data.</text>
</comment>
<name>A0A507QT07_MONPU</name>
<evidence type="ECO:0000313" key="9">
    <source>
        <dbReference type="Proteomes" id="UP000319663"/>
    </source>
</evidence>
<dbReference type="SUPFAM" id="SSF55486">
    <property type="entry name" value="Metalloproteases ('zincins'), catalytic domain"/>
    <property type="match status" value="1"/>
</dbReference>
<feature type="domain" description="Peptidase M3A/M3B catalytic" evidence="7">
    <location>
        <begin position="1"/>
        <end position="159"/>
    </location>
</feature>
<evidence type="ECO:0000256" key="3">
    <source>
        <dbReference type="ARBA" id="ARBA00022801"/>
    </source>
</evidence>
<dbReference type="InterPro" id="IPR001567">
    <property type="entry name" value="Pept_M3A_M3B_dom"/>
</dbReference>
<dbReference type="GO" id="GO:0006518">
    <property type="term" value="P:peptide metabolic process"/>
    <property type="evidence" value="ECO:0007669"/>
    <property type="project" value="TreeGrafter"/>
</dbReference>
<dbReference type="InterPro" id="IPR045090">
    <property type="entry name" value="Pept_M3A_M3B"/>
</dbReference>
<keyword evidence="2 6" id="KW-0479">Metal-binding</keyword>
<evidence type="ECO:0000259" key="7">
    <source>
        <dbReference type="Pfam" id="PF01432"/>
    </source>
</evidence>
<dbReference type="EMBL" id="VIFY01000119">
    <property type="protein sequence ID" value="TQB70170.1"/>
    <property type="molecule type" value="Genomic_DNA"/>
</dbReference>
<keyword evidence="4 6" id="KW-0862">Zinc</keyword>
<keyword evidence="1 6" id="KW-0645">Protease</keyword>
<sequence length="163" mass="18833">MLDIFASLLGLRFDPIPSEKLTGDVIRHDTVRGFSVWNMKGDGIIVYVYLDLLWRENKYRGNQSVDIQWLSTTRRKQTVSLDDSNVFIPDPNPDELCPAQASPDQMGHGIHDFLARTKYVHFHGYRLPSDFGEMPRIMLKNWCWMKDVLKGLSCHYTTLMGVI</sequence>
<accession>A0A507QT07</accession>
<dbReference type="Gene3D" id="1.10.1370.40">
    <property type="match status" value="1"/>
</dbReference>
<comment type="similarity">
    <text evidence="6">Belongs to the peptidase M3 family.</text>
</comment>
<evidence type="ECO:0000256" key="6">
    <source>
        <dbReference type="RuleBase" id="RU003435"/>
    </source>
</evidence>
<keyword evidence="9" id="KW-1185">Reference proteome</keyword>
<keyword evidence="3 6" id="KW-0378">Hydrolase</keyword>
<gene>
    <name evidence="8" type="ORF">MPDQ_000825</name>
</gene>
<dbReference type="GO" id="GO:0046872">
    <property type="term" value="F:metal ion binding"/>
    <property type="evidence" value="ECO:0007669"/>
    <property type="project" value="UniProtKB-UniRule"/>
</dbReference>
<protein>
    <recommendedName>
        <fullName evidence="7">Peptidase M3A/M3B catalytic domain-containing protein</fullName>
    </recommendedName>
</protein>
<dbReference type="PANTHER" id="PTHR11804">
    <property type="entry name" value="PROTEASE M3 THIMET OLIGOPEPTIDASE-RELATED"/>
    <property type="match status" value="1"/>
</dbReference>